<dbReference type="PROSITE" id="PS00606">
    <property type="entry name" value="KS3_1"/>
    <property type="match status" value="1"/>
</dbReference>
<evidence type="ECO:0000256" key="12">
    <source>
        <dbReference type="PIRSR" id="PIRSR000447-1"/>
    </source>
</evidence>
<dbReference type="Gene3D" id="3.40.47.10">
    <property type="match status" value="1"/>
</dbReference>
<dbReference type="EMBL" id="CP000440">
    <property type="protein sequence ID" value="ABI86560.1"/>
    <property type="molecule type" value="Genomic_DNA"/>
</dbReference>
<proteinExistence type="inferred from homology"/>
<keyword evidence="8" id="KW-0443">Lipid metabolism</keyword>
<dbReference type="Pfam" id="PF00109">
    <property type="entry name" value="ketoacyl-synt"/>
    <property type="match status" value="1"/>
</dbReference>
<sequence length="421" mass="44081">MFLSSNGKEVTVSRRRVVVTGLGLISPVGNNVADGWANLVAGKSGIATVTKFDPSNLAVHFAGEVKGFSAEEYIPAKEARNMDTFIHYGIAAGVQAIRDSGLEVNEANAERIGVLVGSGIGGLPMIEDTHQTYVDRGARRISPFFVPGSIINMISGHLSIMFGLKGPNLAAVTACTTGLHSIGLAARLIQAGDADVMVAGGAESTVSPLGIGGFAAARALSTRNDDPATASRPWDKDRDGFVLGEGSGVMVLEEYEAAKARGAKIYAEVSGFGMTGDAYHMTAPNMDGPRRCMVAALRDAGVNPDEVQYLNAHGTSTQLGDKNESDAVKAAFGEHAYKLIVNSTKSMTGHLLGGAGGLESVFTVLALHNNVSPPTINIFNQDPECDLDYCANTARDMKIDVAVKNNFGFGGTNGTLVFKRV</sequence>
<evidence type="ECO:0000256" key="10">
    <source>
        <dbReference type="ARBA" id="ARBA00023315"/>
    </source>
</evidence>
<dbReference type="PROSITE" id="PS52004">
    <property type="entry name" value="KS3_2"/>
    <property type="match status" value="1"/>
</dbReference>
<dbReference type="SUPFAM" id="SSF53901">
    <property type="entry name" value="Thiolase-like"/>
    <property type="match status" value="2"/>
</dbReference>
<dbReference type="NCBIfam" id="NF005589">
    <property type="entry name" value="PRK07314.1"/>
    <property type="match status" value="1"/>
</dbReference>
<comment type="catalytic activity">
    <reaction evidence="11">
        <text>(9Z)-hexadecenoyl-[ACP] + malonyl-[ACP] + H(+) = 3-oxo-(11Z)-octadecenoyl-[ACP] + holo-[ACP] + CO2</text>
        <dbReference type="Rhea" id="RHEA:55040"/>
        <dbReference type="Rhea" id="RHEA-COMP:9623"/>
        <dbReference type="Rhea" id="RHEA-COMP:9685"/>
        <dbReference type="Rhea" id="RHEA-COMP:10800"/>
        <dbReference type="Rhea" id="RHEA-COMP:14074"/>
        <dbReference type="ChEBI" id="CHEBI:15378"/>
        <dbReference type="ChEBI" id="CHEBI:16526"/>
        <dbReference type="ChEBI" id="CHEBI:64479"/>
        <dbReference type="ChEBI" id="CHEBI:78449"/>
        <dbReference type="ChEBI" id="CHEBI:83989"/>
        <dbReference type="ChEBI" id="CHEBI:138538"/>
        <dbReference type="EC" id="2.3.1.179"/>
    </reaction>
</comment>
<evidence type="ECO:0000259" key="14">
    <source>
        <dbReference type="PROSITE" id="PS52004"/>
    </source>
</evidence>
<dbReference type="GO" id="GO:0004315">
    <property type="term" value="F:3-oxoacyl-[acyl-carrier-protein] synthase activity"/>
    <property type="evidence" value="ECO:0007669"/>
    <property type="project" value="UniProtKB-UniRule"/>
</dbReference>
<evidence type="ECO:0000256" key="3">
    <source>
        <dbReference type="ARBA" id="ARBA00012356"/>
    </source>
</evidence>
<evidence type="ECO:0000256" key="13">
    <source>
        <dbReference type="RuleBase" id="RU003694"/>
    </source>
</evidence>
<dbReference type="NCBIfam" id="TIGR03150">
    <property type="entry name" value="fabF"/>
    <property type="match status" value="1"/>
</dbReference>
<keyword evidence="9 11" id="KW-0275">Fatty acid biosynthesis</keyword>
<evidence type="ECO:0000313" key="16">
    <source>
        <dbReference type="Proteomes" id="UP000000662"/>
    </source>
</evidence>
<dbReference type="Pfam" id="PF02801">
    <property type="entry name" value="Ketoacyl-synt_C"/>
    <property type="match status" value="1"/>
</dbReference>
<protein>
    <recommendedName>
        <fullName evidence="4 11">3-oxoacyl-[acyl-carrier-protein] synthase 2</fullName>
        <ecNumber evidence="3 11">2.3.1.179</ecNumber>
    </recommendedName>
</protein>
<dbReference type="EC" id="2.3.1.179" evidence="3 11"/>
<reference evidence="15" key="1">
    <citation type="submission" date="2009-01" db="EMBL/GenBank/DDBJ databases">
        <title>Complete sequence of Chromosome 1 of Burkholderia cepacia AMMD.</title>
        <authorList>
            <consortium name="US DOE Joint Genome Institute"/>
            <person name="Copeland A."/>
            <person name="Lucas S."/>
            <person name="Lapidus A."/>
            <person name="Barry K."/>
            <person name="Detter J.C."/>
            <person name="Glavina del Rio T."/>
            <person name="Hammon N."/>
            <person name="Israni S."/>
            <person name="Pitluck S."/>
            <person name="Bruce D."/>
            <person name="Chain P."/>
            <person name="Malfatti S."/>
            <person name="Shin M."/>
            <person name="Vergez L."/>
            <person name="Schmutz J."/>
            <person name="Larimer F."/>
            <person name="Land M."/>
            <person name="Hauser L."/>
            <person name="Kyrpides N."/>
            <person name="Kim E."/>
            <person name="Parke J."/>
            <person name="Coenye T."/>
            <person name="Konstantinidis K."/>
            <person name="Ramette A."/>
            <person name="Tiedje J."/>
            <person name="Richardson P."/>
        </authorList>
    </citation>
    <scope>NUCLEOTIDE SEQUENCE [LARGE SCALE GENOMIC DNA]</scope>
    <source>
        <strain evidence="15">AMMD</strain>
    </source>
</reference>
<keyword evidence="10 11" id="KW-0012">Acyltransferase</keyword>
<dbReference type="NCBIfam" id="NF004970">
    <property type="entry name" value="PRK06333.1"/>
    <property type="match status" value="1"/>
</dbReference>
<dbReference type="InterPro" id="IPR020841">
    <property type="entry name" value="PKS_Beta-ketoAc_synthase_dom"/>
</dbReference>
<evidence type="ECO:0000256" key="4">
    <source>
        <dbReference type="ARBA" id="ARBA00014657"/>
    </source>
</evidence>
<evidence type="ECO:0000256" key="5">
    <source>
        <dbReference type="ARBA" id="ARBA00022516"/>
    </source>
</evidence>
<dbReference type="PANTHER" id="PTHR11712">
    <property type="entry name" value="POLYKETIDE SYNTHASE-RELATED"/>
    <property type="match status" value="1"/>
</dbReference>
<dbReference type="PIRSF" id="PIRSF000447">
    <property type="entry name" value="KAS_II"/>
    <property type="match status" value="1"/>
</dbReference>
<dbReference type="KEGG" id="bam:Bamb_1001"/>
<dbReference type="eggNOG" id="COG0304">
    <property type="taxonomic scope" value="Bacteria"/>
</dbReference>
<dbReference type="SMART" id="SM00825">
    <property type="entry name" value="PKS_KS"/>
    <property type="match status" value="1"/>
</dbReference>
<dbReference type="PANTHER" id="PTHR11712:SF336">
    <property type="entry name" value="3-OXOACYL-[ACYL-CARRIER-PROTEIN] SYNTHASE, MITOCHONDRIAL"/>
    <property type="match status" value="1"/>
</dbReference>
<dbReference type="CDD" id="cd00834">
    <property type="entry name" value="KAS_I_II"/>
    <property type="match status" value="1"/>
</dbReference>
<comment type="function">
    <text evidence="11">Involved in the type II fatty acid elongation cycle. Catalyzes the elongation of a wide range of acyl-ACP by the addition of two carbons from malonyl-ACP to an acyl acceptor. Can efficiently catalyze the conversion of palmitoleoyl-ACP (cis-hexadec-9-enoyl-ACP) to cis-vaccenoyl-ACP (cis-octadec-11-enoyl-ACP), an essential step in the thermal regulation of fatty acid composition.</text>
</comment>
<evidence type="ECO:0000256" key="9">
    <source>
        <dbReference type="ARBA" id="ARBA00023160"/>
    </source>
</evidence>
<comment type="similarity">
    <text evidence="2 11 13">Belongs to the thiolase-like superfamily. Beta-ketoacyl-ACP synthases family.</text>
</comment>
<evidence type="ECO:0000256" key="11">
    <source>
        <dbReference type="PIRNR" id="PIRNR000447"/>
    </source>
</evidence>
<gene>
    <name evidence="15" type="ordered locus">Bamb_1001</name>
</gene>
<evidence type="ECO:0000256" key="7">
    <source>
        <dbReference type="ARBA" id="ARBA00022832"/>
    </source>
</evidence>
<dbReference type="GO" id="GO:0005829">
    <property type="term" value="C:cytosol"/>
    <property type="evidence" value="ECO:0007669"/>
    <property type="project" value="TreeGrafter"/>
</dbReference>
<comment type="pathway">
    <text evidence="1 11">Lipid metabolism; fatty acid biosynthesis.</text>
</comment>
<name>Q0BH13_BURCM</name>
<dbReference type="Proteomes" id="UP000000662">
    <property type="component" value="Chromosome 1"/>
</dbReference>
<dbReference type="InterPro" id="IPR017568">
    <property type="entry name" value="3-oxoacyl-ACP_synth-2"/>
</dbReference>
<dbReference type="GO" id="GO:0006633">
    <property type="term" value="P:fatty acid biosynthetic process"/>
    <property type="evidence" value="ECO:0007669"/>
    <property type="project" value="UniProtKB-UniRule"/>
</dbReference>
<keyword evidence="6 11" id="KW-0808">Transferase</keyword>
<evidence type="ECO:0000256" key="8">
    <source>
        <dbReference type="ARBA" id="ARBA00023098"/>
    </source>
</evidence>
<dbReference type="InterPro" id="IPR016039">
    <property type="entry name" value="Thiolase-like"/>
</dbReference>
<dbReference type="InterPro" id="IPR014030">
    <property type="entry name" value="Ketoacyl_synth_N"/>
</dbReference>
<evidence type="ECO:0000256" key="1">
    <source>
        <dbReference type="ARBA" id="ARBA00005194"/>
    </source>
</evidence>
<accession>Q0BH13</accession>
<dbReference type="AlphaFoldDB" id="Q0BH13"/>
<evidence type="ECO:0000313" key="15">
    <source>
        <dbReference type="EMBL" id="ABI86560.1"/>
    </source>
</evidence>
<evidence type="ECO:0000256" key="2">
    <source>
        <dbReference type="ARBA" id="ARBA00008467"/>
    </source>
</evidence>
<dbReference type="InterPro" id="IPR018201">
    <property type="entry name" value="Ketoacyl_synth_AS"/>
</dbReference>
<organism evidence="15 16">
    <name type="scientific">Burkholderia ambifaria (strain ATCC BAA-244 / DSM 16087 / CCUG 44356 / LMG 19182 / AMMD)</name>
    <name type="common">Burkholderia cepacia (strain AMMD)</name>
    <dbReference type="NCBI Taxonomy" id="339670"/>
    <lineage>
        <taxon>Bacteria</taxon>
        <taxon>Pseudomonadati</taxon>
        <taxon>Pseudomonadota</taxon>
        <taxon>Betaproteobacteria</taxon>
        <taxon>Burkholderiales</taxon>
        <taxon>Burkholderiaceae</taxon>
        <taxon>Burkholderia</taxon>
        <taxon>Burkholderia cepacia complex</taxon>
    </lineage>
</organism>
<dbReference type="UniPathway" id="UPA00094"/>
<dbReference type="InterPro" id="IPR014031">
    <property type="entry name" value="Ketoacyl_synth_C"/>
</dbReference>
<dbReference type="InterPro" id="IPR000794">
    <property type="entry name" value="Beta-ketoacyl_synthase"/>
</dbReference>
<feature type="active site" description="For beta-ketoacyl synthase activity" evidence="12">
    <location>
        <position position="175"/>
    </location>
</feature>
<keyword evidence="5 11" id="KW-0444">Lipid biosynthesis</keyword>
<dbReference type="FunFam" id="3.40.47.10:FF:000009">
    <property type="entry name" value="3-oxoacyl-[acyl-carrier-protein] synthase 2"/>
    <property type="match status" value="1"/>
</dbReference>
<feature type="domain" description="Ketosynthase family 3 (KS3)" evidence="14">
    <location>
        <begin position="14"/>
        <end position="420"/>
    </location>
</feature>
<comment type="catalytic activity">
    <reaction evidence="11">
        <text>a fatty acyl-[ACP] + malonyl-[ACP] + H(+) = a 3-oxoacyl-[ACP] + holo-[ACP] + CO2</text>
        <dbReference type="Rhea" id="RHEA:22836"/>
        <dbReference type="Rhea" id="RHEA-COMP:9623"/>
        <dbReference type="Rhea" id="RHEA-COMP:9685"/>
        <dbReference type="Rhea" id="RHEA-COMP:9916"/>
        <dbReference type="Rhea" id="RHEA-COMP:14125"/>
        <dbReference type="ChEBI" id="CHEBI:15378"/>
        <dbReference type="ChEBI" id="CHEBI:16526"/>
        <dbReference type="ChEBI" id="CHEBI:64479"/>
        <dbReference type="ChEBI" id="CHEBI:78449"/>
        <dbReference type="ChEBI" id="CHEBI:78776"/>
        <dbReference type="ChEBI" id="CHEBI:138651"/>
    </reaction>
</comment>
<keyword evidence="16" id="KW-1185">Reference proteome</keyword>
<keyword evidence="7" id="KW-0276">Fatty acid metabolism</keyword>
<evidence type="ECO:0000256" key="6">
    <source>
        <dbReference type="ARBA" id="ARBA00022679"/>
    </source>
</evidence>